<comment type="caution">
    <text evidence="6">The sequence shown here is derived from an EMBL/GenBank/DDBJ whole genome shotgun (WGS) entry which is preliminary data.</text>
</comment>
<dbReference type="InterPro" id="IPR003188">
    <property type="entry name" value="PTS_IIA_lac/cel"/>
</dbReference>
<keyword evidence="3" id="KW-0808">Transferase</keyword>
<dbReference type="PANTHER" id="PTHR34382">
    <property type="entry name" value="PTS SYSTEM N,N'-DIACETYLCHITOBIOSE-SPECIFIC EIIA COMPONENT"/>
    <property type="match status" value="1"/>
</dbReference>
<evidence type="ECO:0000256" key="5">
    <source>
        <dbReference type="PROSITE-ProRule" id="PRU00418"/>
    </source>
</evidence>
<keyword evidence="7" id="KW-1185">Reference proteome</keyword>
<dbReference type="SUPFAM" id="SSF46973">
    <property type="entry name" value="Enzyme IIa from lactose specific PTS, IIa-lac"/>
    <property type="match status" value="1"/>
</dbReference>
<keyword evidence="4" id="KW-0598">Phosphotransferase system</keyword>
<proteinExistence type="predicted"/>
<dbReference type="Pfam" id="PF02255">
    <property type="entry name" value="PTS_IIA"/>
    <property type="match status" value="1"/>
</dbReference>
<dbReference type="Proteomes" id="UP001519308">
    <property type="component" value="Unassembled WGS sequence"/>
</dbReference>
<keyword evidence="2" id="KW-0762">Sugar transport</keyword>
<evidence type="ECO:0000256" key="2">
    <source>
        <dbReference type="ARBA" id="ARBA00022597"/>
    </source>
</evidence>
<dbReference type="PROSITE" id="PS51095">
    <property type="entry name" value="PTS_EIIA_TYPE_3"/>
    <property type="match status" value="1"/>
</dbReference>
<name>A0ABS4K697_9CLOT</name>
<evidence type="ECO:0000256" key="3">
    <source>
        <dbReference type="ARBA" id="ARBA00022679"/>
    </source>
</evidence>
<evidence type="ECO:0000256" key="4">
    <source>
        <dbReference type="ARBA" id="ARBA00022683"/>
    </source>
</evidence>
<feature type="modified residue" description="Phosphohistidine; by HPr" evidence="5">
    <location>
        <position position="77"/>
    </location>
</feature>
<dbReference type="PIRSF" id="PIRSF000699">
    <property type="entry name" value="PTS_IILac_III"/>
    <property type="match status" value="1"/>
</dbReference>
<sequence length="105" mass="11882">MDMDYQEIMLQIIVNGGNARSYSMEAIQLAKVNKFEEAREVLGKANEELAKAHISQTKLIQNEASGNVVEVSLIMVHAQDHLMNAITVKDLAQEFIDMYERISKQ</sequence>
<dbReference type="CDD" id="cd00215">
    <property type="entry name" value="PTS_IIA_lac"/>
    <property type="match status" value="1"/>
</dbReference>
<dbReference type="EMBL" id="JAGGLL010000026">
    <property type="protein sequence ID" value="MBP2023302.1"/>
    <property type="molecule type" value="Genomic_DNA"/>
</dbReference>
<accession>A0ABS4K697</accession>
<gene>
    <name evidence="6" type="ORF">J2Z44_003139</name>
</gene>
<evidence type="ECO:0000313" key="6">
    <source>
        <dbReference type="EMBL" id="MBP2023302.1"/>
    </source>
</evidence>
<reference evidence="6 7" key="1">
    <citation type="submission" date="2021-03" db="EMBL/GenBank/DDBJ databases">
        <title>Genomic Encyclopedia of Type Strains, Phase IV (KMG-IV): sequencing the most valuable type-strain genomes for metagenomic binning, comparative biology and taxonomic classification.</title>
        <authorList>
            <person name="Goeker M."/>
        </authorList>
    </citation>
    <scope>NUCLEOTIDE SEQUENCE [LARGE SCALE GENOMIC DNA]</scope>
    <source>
        <strain evidence="6 7">DSM 28650</strain>
    </source>
</reference>
<dbReference type="InterPro" id="IPR036542">
    <property type="entry name" value="PTS_IIA_lac/cel_sf"/>
</dbReference>
<organism evidence="6 7">
    <name type="scientific">Clostridium punense</name>
    <dbReference type="NCBI Taxonomy" id="1054297"/>
    <lineage>
        <taxon>Bacteria</taxon>
        <taxon>Bacillati</taxon>
        <taxon>Bacillota</taxon>
        <taxon>Clostridia</taxon>
        <taxon>Eubacteriales</taxon>
        <taxon>Clostridiaceae</taxon>
        <taxon>Clostridium</taxon>
    </lineage>
</organism>
<dbReference type="PANTHER" id="PTHR34382:SF7">
    <property type="entry name" value="PTS SYSTEM N,N'-DIACETYLCHITOBIOSE-SPECIFIC EIIA COMPONENT"/>
    <property type="match status" value="1"/>
</dbReference>
<dbReference type="Gene3D" id="1.20.58.80">
    <property type="entry name" value="Phosphotransferase system, lactose/cellobiose-type IIA subunit"/>
    <property type="match status" value="1"/>
</dbReference>
<evidence type="ECO:0000256" key="1">
    <source>
        <dbReference type="ARBA" id="ARBA00022448"/>
    </source>
</evidence>
<protein>
    <submittedName>
        <fullName evidence="6">PTS system cellobiose-specific IIA component</fullName>
    </submittedName>
</protein>
<evidence type="ECO:0000313" key="7">
    <source>
        <dbReference type="Proteomes" id="UP001519308"/>
    </source>
</evidence>
<keyword evidence="1" id="KW-0813">Transport</keyword>